<dbReference type="InterPro" id="IPR036390">
    <property type="entry name" value="WH_DNA-bd_sf"/>
</dbReference>
<dbReference type="OrthoDB" id="8437302at2"/>
<evidence type="ECO:0000256" key="2">
    <source>
        <dbReference type="ARBA" id="ARBA00023015"/>
    </source>
</evidence>
<evidence type="ECO:0000313" key="6">
    <source>
        <dbReference type="EMBL" id="RSK70290.1"/>
    </source>
</evidence>
<comment type="caution">
    <text evidence="6">The sequence shown here is derived from an EMBL/GenBank/DDBJ whole genome shotgun (WGS) entry which is preliminary data.</text>
</comment>
<dbReference type="FunFam" id="1.10.10.10:FF:000001">
    <property type="entry name" value="LysR family transcriptional regulator"/>
    <property type="match status" value="1"/>
</dbReference>
<keyword evidence="4" id="KW-0804">Transcription</keyword>
<protein>
    <submittedName>
        <fullName evidence="6">LysR family transcriptional regulator</fullName>
    </submittedName>
</protein>
<keyword evidence="3" id="KW-0238">DNA-binding</keyword>
<sequence>MPVNFDLNDLYAFRALLEYGNFRIAAESICLSQSALSRRIEKLEAAIGARLFDRTTRRVTLTLYGQTFAERCGQLLQDVEVMLADIDKVSEERTGLITVATVPSAAYYFMPDVIRRFRSRYPRVRIKMIDSSAGNVIEAVVSGQADFGICFARSLQPDLEFVPLIEDVYVAACRRDSEMAKRKSLSWQAFYQQDYISLDKTSGNRNLLDQRLGHIHPERPSICETRHVTTMLGMVEAGIGMAAVPAMSMPRSEQSVLTSIPLTDPEVRRTVGLIRRSGRIQSYLAVELETLITDQFRVSA</sequence>
<dbReference type="PROSITE" id="PS50931">
    <property type="entry name" value="HTH_LYSR"/>
    <property type="match status" value="1"/>
</dbReference>
<dbReference type="SUPFAM" id="SSF53850">
    <property type="entry name" value="Periplasmic binding protein-like II"/>
    <property type="match status" value="1"/>
</dbReference>
<dbReference type="RefSeq" id="WP_119938364.1">
    <property type="nucleotide sequence ID" value="NZ_CAMLPR010000061.1"/>
</dbReference>
<comment type="similarity">
    <text evidence="1">Belongs to the LysR transcriptional regulatory family.</text>
</comment>
<dbReference type="Gene3D" id="3.40.190.290">
    <property type="match status" value="1"/>
</dbReference>
<keyword evidence="2" id="KW-0805">Transcription regulation</keyword>
<feature type="domain" description="HTH lysR-type" evidence="5">
    <location>
        <begin position="5"/>
        <end position="62"/>
    </location>
</feature>
<dbReference type="InterPro" id="IPR000847">
    <property type="entry name" value="LysR_HTH_N"/>
</dbReference>
<accession>A0A3R9NZ30</accession>
<dbReference type="SUPFAM" id="SSF46785">
    <property type="entry name" value="Winged helix' DNA-binding domain"/>
    <property type="match status" value="1"/>
</dbReference>
<dbReference type="GO" id="GO:0003677">
    <property type="term" value="F:DNA binding"/>
    <property type="evidence" value="ECO:0007669"/>
    <property type="project" value="UniProtKB-KW"/>
</dbReference>
<dbReference type="AlphaFoldDB" id="A0A3R9NZ30"/>
<evidence type="ECO:0000256" key="4">
    <source>
        <dbReference type="ARBA" id="ARBA00023163"/>
    </source>
</evidence>
<proteinExistence type="inferred from homology"/>
<dbReference type="Gene3D" id="1.10.10.10">
    <property type="entry name" value="Winged helix-like DNA-binding domain superfamily/Winged helix DNA-binding domain"/>
    <property type="match status" value="1"/>
</dbReference>
<dbReference type="InterPro" id="IPR050950">
    <property type="entry name" value="HTH-type_LysR_regulators"/>
</dbReference>
<organism evidence="6 7">
    <name type="scientific">Enterobacter huaxiensis</name>
    <dbReference type="NCBI Taxonomy" id="2494702"/>
    <lineage>
        <taxon>Bacteria</taxon>
        <taxon>Pseudomonadati</taxon>
        <taxon>Pseudomonadota</taxon>
        <taxon>Gammaproteobacteria</taxon>
        <taxon>Enterobacterales</taxon>
        <taxon>Enterobacteriaceae</taxon>
        <taxon>Enterobacter</taxon>
    </lineage>
</organism>
<evidence type="ECO:0000313" key="7">
    <source>
        <dbReference type="Proteomes" id="UP000276389"/>
    </source>
</evidence>
<dbReference type="CDD" id="cd08440">
    <property type="entry name" value="PBP2_LTTR_like_4"/>
    <property type="match status" value="1"/>
</dbReference>
<dbReference type="PRINTS" id="PR00039">
    <property type="entry name" value="HTHLYSR"/>
</dbReference>
<evidence type="ECO:0000259" key="5">
    <source>
        <dbReference type="PROSITE" id="PS50931"/>
    </source>
</evidence>
<evidence type="ECO:0000256" key="3">
    <source>
        <dbReference type="ARBA" id="ARBA00023125"/>
    </source>
</evidence>
<gene>
    <name evidence="6" type="ORF">EJE24_00510</name>
</gene>
<dbReference type="GO" id="GO:0005829">
    <property type="term" value="C:cytosol"/>
    <property type="evidence" value="ECO:0007669"/>
    <property type="project" value="TreeGrafter"/>
</dbReference>
<evidence type="ECO:0000256" key="1">
    <source>
        <dbReference type="ARBA" id="ARBA00009437"/>
    </source>
</evidence>
<dbReference type="EMBL" id="RWHU01000001">
    <property type="protein sequence ID" value="RSK70290.1"/>
    <property type="molecule type" value="Genomic_DNA"/>
</dbReference>
<reference evidence="6 7" key="1">
    <citation type="submission" date="2018-12" db="EMBL/GenBank/DDBJ databases">
        <title>The Genome Submission of two Enterobacter spp. strains.</title>
        <authorList>
            <person name="Wu W."/>
            <person name="Wei L."/>
            <person name="Feng Y."/>
            <person name="Zong Z."/>
        </authorList>
    </citation>
    <scope>NUCLEOTIDE SEQUENCE [LARGE SCALE GENOMIC DNA]</scope>
    <source>
        <strain evidence="6 7">WCHEHu045002</strain>
    </source>
</reference>
<dbReference type="PANTHER" id="PTHR30419">
    <property type="entry name" value="HTH-TYPE TRANSCRIPTIONAL REGULATOR YBHD"/>
    <property type="match status" value="1"/>
</dbReference>
<dbReference type="Pfam" id="PF00126">
    <property type="entry name" value="HTH_1"/>
    <property type="match status" value="1"/>
</dbReference>
<dbReference type="GO" id="GO:0003700">
    <property type="term" value="F:DNA-binding transcription factor activity"/>
    <property type="evidence" value="ECO:0007669"/>
    <property type="project" value="InterPro"/>
</dbReference>
<dbReference type="InterPro" id="IPR005119">
    <property type="entry name" value="LysR_subst-bd"/>
</dbReference>
<dbReference type="InterPro" id="IPR036388">
    <property type="entry name" value="WH-like_DNA-bd_sf"/>
</dbReference>
<name>A0A3R9NZ30_9ENTR</name>
<dbReference type="Pfam" id="PF03466">
    <property type="entry name" value="LysR_substrate"/>
    <property type="match status" value="1"/>
</dbReference>
<dbReference type="PANTHER" id="PTHR30419:SF8">
    <property type="entry name" value="NITROGEN ASSIMILATION TRANSCRIPTIONAL ACTIVATOR-RELATED"/>
    <property type="match status" value="1"/>
</dbReference>
<dbReference type="Proteomes" id="UP000276389">
    <property type="component" value="Unassembled WGS sequence"/>
</dbReference>